<gene>
    <name evidence="8" type="ORF">KI387_027009</name>
</gene>
<proteinExistence type="inferred from homology"/>
<dbReference type="PANTHER" id="PTHR12049:SF5">
    <property type="entry name" value="PROTEIN ARGININE METHYLTRANSFERASE NDUFAF7 HOMOLOG, MITOCHONDRIAL"/>
    <property type="match status" value="1"/>
</dbReference>
<sequence length="158" mass="18129">WQSTSGIQSSNKRWRVFQRRVSHYNTSSDIVKDRPILVREFIHSALYDPRFGYFATRPGVVGVLEKAIQFNKLEGRNAYLKYLDSLYKKNDTAWFTPAELFKPWYGHSIAEAILRTANLSVPLKIYEIGGGSGTCAKCILDYMMLNAPAKVYNNMTYT</sequence>
<accession>A0AA38L199</accession>
<reference evidence="8 9" key="1">
    <citation type="journal article" date="2021" name="Nat. Plants">
        <title>The Taxus genome provides insights into paclitaxel biosynthesis.</title>
        <authorList>
            <person name="Xiong X."/>
            <person name="Gou J."/>
            <person name="Liao Q."/>
            <person name="Li Y."/>
            <person name="Zhou Q."/>
            <person name="Bi G."/>
            <person name="Li C."/>
            <person name="Du R."/>
            <person name="Wang X."/>
            <person name="Sun T."/>
            <person name="Guo L."/>
            <person name="Liang H."/>
            <person name="Lu P."/>
            <person name="Wu Y."/>
            <person name="Zhang Z."/>
            <person name="Ro D.K."/>
            <person name="Shang Y."/>
            <person name="Huang S."/>
            <person name="Yan J."/>
        </authorList>
    </citation>
    <scope>NUCLEOTIDE SEQUENCE [LARGE SCALE GENOMIC DNA]</scope>
    <source>
        <strain evidence="8">Ta-2019</strain>
    </source>
</reference>
<protein>
    <recommendedName>
        <fullName evidence="7">Protein arginine methyltransferase NDUFAF7</fullName>
        <ecNumber evidence="7">2.1.1.320</ecNumber>
    </recommendedName>
</protein>
<keyword evidence="4 7" id="KW-0808">Transferase</keyword>
<evidence type="ECO:0000256" key="6">
    <source>
        <dbReference type="ARBA" id="ARBA00048612"/>
    </source>
</evidence>
<dbReference type="AlphaFoldDB" id="A0AA38L199"/>
<evidence type="ECO:0000313" key="9">
    <source>
        <dbReference type="Proteomes" id="UP000824469"/>
    </source>
</evidence>
<comment type="function">
    <text evidence="7">Arginine methyltransferase involved in the assembly or stability of mitochondrial NADH:ubiquinone oxidoreductase complex (complex I).</text>
</comment>
<evidence type="ECO:0000256" key="4">
    <source>
        <dbReference type="ARBA" id="ARBA00022679"/>
    </source>
</evidence>
<organism evidence="8 9">
    <name type="scientific">Taxus chinensis</name>
    <name type="common">Chinese yew</name>
    <name type="synonym">Taxus wallichiana var. chinensis</name>
    <dbReference type="NCBI Taxonomy" id="29808"/>
    <lineage>
        <taxon>Eukaryota</taxon>
        <taxon>Viridiplantae</taxon>
        <taxon>Streptophyta</taxon>
        <taxon>Embryophyta</taxon>
        <taxon>Tracheophyta</taxon>
        <taxon>Spermatophyta</taxon>
        <taxon>Pinopsida</taxon>
        <taxon>Pinidae</taxon>
        <taxon>Conifers II</taxon>
        <taxon>Cupressales</taxon>
        <taxon>Taxaceae</taxon>
        <taxon>Taxus</taxon>
    </lineage>
</organism>
<evidence type="ECO:0000256" key="2">
    <source>
        <dbReference type="ARBA" id="ARBA00005891"/>
    </source>
</evidence>
<dbReference type="Gene3D" id="3.40.50.12710">
    <property type="match status" value="1"/>
</dbReference>
<dbReference type="SUPFAM" id="SSF53335">
    <property type="entry name" value="S-adenosyl-L-methionine-dependent methyltransferases"/>
    <property type="match status" value="1"/>
</dbReference>
<dbReference type="GO" id="GO:0032259">
    <property type="term" value="P:methylation"/>
    <property type="evidence" value="ECO:0007669"/>
    <property type="project" value="UniProtKB-KW"/>
</dbReference>
<dbReference type="InterPro" id="IPR029063">
    <property type="entry name" value="SAM-dependent_MTases_sf"/>
</dbReference>
<dbReference type="PANTHER" id="PTHR12049">
    <property type="entry name" value="PROTEIN ARGININE METHYLTRANSFERASE NDUFAF7, MITOCHONDRIAL"/>
    <property type="match status" value="1"/>
</dbReference>
<comment type="caution">
    <text evidence="8">The sequence shown here is derived from an EMBL/GenBank/DDBJ whole genome shotgun (WGS) entry which is preliminary data.</text>
</comment>
<evidence type="ECO:0000313" key="8">
    <source>
        <dbReference type="EMBL" id="KAH9311974.1"/>
    </source>
</evidence>
<dbReference type="Proteomes" id="UP000824469">
    <property type="component" value="Unassembled WGS sequence"/>
</dbReference>
<keyword evidence="9" id="KW-1185">Reference proteome</keyword>
<keyword evidence="3 7" id="KW-0489">Methyltransferase</keyword>
<comment type="subcellular location">
    <subcellularLocation>
        <location evidence="1 7">Mitochondrion</location>
    </subcellularLocation>
</comment>
<evidence type="ECO:0000256" key="3">
    <source>
        <dbReference type="ARBA" id="ARBA00022603"/>
    </source>
</evidence>
<comment type="catalytic activity">
    <reaction evidence="6 7">
        <text>L-arginyl-[protein] + 2 S-adenosyl-L-methionine = N(omega),N(omega)'-dimethyl-L-arginyl-[protein] + 2 S-adenosyl-L-homocysteine + 2 H(+)</text>
        <dbReference type="Rhea" id="RHEA:48108"/>
        <dbReference type="Rhea" id="RHEA-COMP:10532"/>
        <dbReference type="Rhea" id="RHEA-COMP:11992"/>
        <dbReference type="ChEBI" id="CHEBI:15378"/>
        <dbReference type="ChEBI" id="CHEBI:29965"/>
        <dbReference type="ChEBI" id="CHEBI:57856"/>
        <dbReference type="ChEBI" id="CHEBI:59789"/>
        <dbReference type="ChEBI" id="CHEBI:88221"/>
        <dbReference type="EC" id="2.1.1.320"/>
    </reaction>
</comment>
<dbReference type="EMBL" id="JAHRHJ020000006">
    <property type="protein sequence ID" value="KAH9311974.1"/>
    <property type="molecule type" value="Genomic_DNA"/>
</dbReference>
<comment type="similarity">
    <text evidence="2 7">Belongs to the NDUFAF7 family.</text>
</comment>
<dbReference type="InterPro" id="IPR038375">
    <property type="entry name" value="NDUFAF7_sf"/>
</dbReference>
<feature type="non-terminal residue" evidence="8">
    <location>
        <position position="1"/>
    </location>
</feature>
<dbReference type="InterPro" id="IPR003788">
    <property type="entry name" value="NDUFAF7"/>
</dbReference>
<evidence type="ECO:0000256" key="7">
    <source>
        <dbReference type="RuleBase" id="RU364114"/>
    </source>
</evidence>
<evidence type="ECO:0000256" key="1">
    <source>
        <dbReference type="ARBA" id="ARBA00004173"/>
    </source>
</evidence>
<evidence type="ECO:0000256" key="5">
    <source>
        <dbReference type="ARBA" id="ARBA00023128"/>
    </source>
</evidence>
<dbReference type="EC" id="2.1.1.320" evidence="7"/>
<keyword evidence="5 7" id="KW-0496">Mitochondrion</keyword>
<feature type="non-terminal residue" evidence="8">
    <location>
        <position position="158"/>
    </location>
</feature>
<name>A0AA38L199_TAXCH</name>
<dbReference type="GO" id="GO:0005739">
    <property type="term" value="C:mitochondrion"/>
    <property type="evidence" value="ECO:0007669"/>
    <property type="project" value="UniProtKB-SubCell"/>
</dbReference>
<dbReference type="GO" id="GO:0035243">
    <property type="term" value="F:protein-arginine omega-N symmetric methyltransferase activity"/>
    <property type="evidence" value="ECO:0007669"/>
    <property type="project" value="UniProtKB-EC"/>
</dbReference>